<accession>A0ABW2PYR5</accession>
<evidence type="ECO:0000256" key="1">
    <source>
        <dbReference type="ARBA" id="ARBA00022679"/>
    </source>
</evidence>
<name>A0ABW2PYR5_9BACL</name>
<dbReference type="EC" id="2.3.-.-" evidence="4"/>
<dbReference type="Gene3D" id="3.40.630.30">
    <property type="match status" value="1"/>
</dbReference>
<dbReference type="InterPro" id="IPR000182">
    <property type="entry name" value="GNAT_dom"/>
</dbReference>
<protein>
    <submittedName>
        <fullName evidence="4">GNAT family N-acetyltransferase</fullName>
        <ecNumber evidence="4">2.3.-.-</ecNumber>
    </submittedName>
</protein>
<dbReference type="SUPFAM" id="SSF55729">
    <property type="entry name" value="Acyl-CoA N-acyltransferases (Nat)"/>
    <property type="match status" value="1"/>
</dbReference>
<comment type="caution">
    <text evidence="4">The sequence shown here is derived from an EMBL/GenBank/DDBJ whole genome shotgun (WGS) entry which is preliminary data.</text>
</comment>
<keyword evidence="1 4" id="KW-0808">Transferase</keyword>
<dbReference type="Proteomes" id="UP001596505">
    <property type="component" value="Unassembled WGS sequence"/>
</dbReference>
<sequence length="166" mass="19209">MIRNANEKDLAPILDIYNDAIINTTAVYDYEPHTIEERIVWFREKKKDNLPVLVFEEEGKVAGFATFGPFRPRPAYQYTIEHSVYVHKNYRKKGIGTALLKEIIRIAKEQKYATLVAGIDALNEKSIKIHERLGFTHCGTIQNAGYKFDKWLSLVFYQLDLRGSKV</sequence>
<dbReference type="RefSeq" id="WP_380965970.1">
    <property type="nucleotide sequence ID" value="NZ_JBHTCO010000013.1"/>
</dbReference>
<dbReference type="PANTHER" id="PTHR43072:SF23">
    <property type="entry name" value="UPF0039 PROTEIN C11D3.02C"/>
    <property type="match status" value="1"/>
</dbReference>
<organism evidence="4 5">
    <name type="scientific">Scopulibacillus cellulosilyticus</name>
    <dbReference type="NCBI Taxonomy" id="2665665"/>
    <lineage>
        <taxon>Bacteria</taxon>
        <taxon>Bacillati</taxon>
        <taxon>Bacillota</taxon>
        <taxon>Bacilli</taxon>
        <taxon>Bacillales</taxon>
        <taxon>Sporolactobacillaceae</taxon>
        <taxon>Scopulibacillus</taxon>
    </lineage>
</organism>
<reference evidence="5" key="1">
    <citation type="journal article" date="2019" name="Int. J. Syst. Evol. Microbiol.">
        <title>The Global Catalogue of Microorganisms (GCM) 10K type strain sequencing project: providing services to taxonomists for standard genome sequencing and annotation.</title>
        <authorList>
            <consortium name="The Broad Institute Genomics Platform"/>
            <consortium name="The Broad Institute Genome Sequencing Center for Infectious Disease"/>
            <person name="Wu L."/>
            <person name="Ma J."/>
        </authorList>
    </citation>
    <scope>NUCLEOTIDE SEQUENCE [LARGE SCALE GENOMIC DNA]</scope>
    <source>
        <strain evidence="5">CGMCC 1.16305</strain>
    </source>
</reference>
<proteinExistence type="predicted"/>
<evidence type="ECO:0000313" key="5">
    <source>
        <dbReference type="Proteomes" id="UP001596505"/>
    </source>
</evidence>
<gene>
    <name evidence="4" type="ORF">ACFQRG_10940</name>
</gene>
<evidence type="ECO:0000259" key="3">
    <source>
        <dbReference type="PROSITE" id="PS51186"/>
    </source>
</evidence>
<keyword evidence="2 4" id="KW-0012">Acyltransferase</keyword>
<dbReference type="Pfam" id="PF00583">
    <property type="entry name" value="Acetyltransf_1"/>
    <property type="match status" value="1"/>
</dbReference>
<dbReference type="CDD" id="cd04301">
    <property type="entry name" value="NAT_SF"/>
    <property type="match status" value="1"/>
</dbReference>
<feature type="domain" description="N-acetyltransferase" evidence="3">
    <location>
        <begin position="1"/>
        <end position="162"/>
    </location>
</feature>
<evidence type="ECO:0000256" key="2">
    <source>
        <dbReference type="ARBA" id="ARBA00023315"/>
    </source>
</evidence>
<keyword evidence="5" id="KW-1185">Reference proteome</keyword>
<dbReference type="GO" id="GO:0016746">
    <property type="term" value="F:acyltransferase activity"/>
    <property type="evidence" value="ECO:0007669"/>
    <property type="project" value="UniProtKB-KW"/>
</dbReference>
<dbReference type="PANTHER" id="PTHR43072">
    <property type="entry name" value="N-ACETYLTRANSFERASE"/>
    <property type="match status" value="1"/>
</dbReference>
<dbReference type="PROSITE" id="PS51186">
    <property type="entry name" value="GNAT"/>
    <property type="match status" value="1"/>
</dbReference>
<dbReference type="InterPro" id="IPR016181">
    <property type="entry name" value="Acyl_CoA_acyltransferase"/>
</dbReference>
<dbReference type="EMBL" id="JBHTCO010000013">
    <property type="protein sequence ID" value="MFC7393470.1"/>
    <property type="molecule type" value="Genomic_DNA"/>
</dbReference>
<evidence type="ECO:0000313" key="4">
    <source>
        <dbReference type="EMBL" id="MFC7393470.1"/>
    </source>
</evidence>